<dbReference type="GO" id="GO:0005886">
    <property type="term" value="C:plasma membrane"/>
    <property type="evidence" value="ECO:0007669"/>
    <property type="project" value="UniProtKB-SubCell"/>
</dbReference>
<evidence type="ECO:0000256" key="3">
    <source>
        <dbReference type="ARBA" id="ARBA00022448"/>
    </source>
</evidence>
<dbReference type="PANTHER" id="PTHR38831:SF1">
    <property type="entry name" value="TYPE II SECRETION SYSTEM PROTEIN K-RELATED"/>
    <property type="match status" value="1"/>
</dbReference>
<feature type="domain" description="T2SS protein K first SAM-like" evidence="11">
    <location>
        <begin position="110"/>
        <end position="222"/>
    </location>
</feature>
<dbReference type="AlphaFoldDB" id="A0A9J6RMD4"/>
<evidence type="ECO:0000256" key="5">
    <source>
        <dbReference type="ARBA" id="ARBA00022519"/>
    </source>
</evidence>
<protein>
    <recommendedName>
        <fullName evidence="10">Type II secretion system protein K</fullName>
    </recommendedName>
</protein>
<evidence type="ECO:0000256" key="10">
    <source>
        <dbReference type="PIRNR" id="PIRNR002786"/>
    </source>
</evidence>
<keyword evidence="3 10" id="KW-0813">Transport</keyword>
<evidence type="ECO:0000256" key="6">
    <source>
        <dbReference type="ARBA" id="ARBA00022692"/>
    </source>
</evidence>
<comment type="similarity">
    <text evidence="2 10">Belongs to the GSP K family.</text>
</comment>
<proteinExistence type="inferred from homology"/>
<dbReference type="GO" id="GO:0009306">
    <property type="term" value="P:protein secretion"/>
    <property type="evidence" value="ECO:0007669"/>
    <property type="project" value="InterPro"/>
</dbReference>
<keyword evidence="5 10" id="KW-0997">Cell inner membrane</keyword>
<evidence type="ECO:0000256" key="2">
    <source>
        <dbReference type="ARBA" id="ARBA00007246"/>
    </source>
</evidence>
<evidence type="ECO:0000256" key="8">
    <source>
        <dbReference type="ARBA" id="ARBA00022989"/>
    </source>
</evidence>
<dbReference type="InterPro" id="IPR038072">
    <property type="entry name" value="GspK_central_sf"/>
</dbReference>
<keyword evidence="4 10" id="KW-1003">Cell membrane</keyword>
<keyword evidence="7" id="KW-0653">Protein transport</keyword>
<comment type="caution">
    <text evidence="12">The sequence shown here is derived from an EMBL/GenBank/DDBJ whole genome shotgun (WGS) entry which is preliminary data.</text>
</comment>
<dbReference type="Proteomes" id="UP001069090">
    <property type="component" value="Unassembled WGS sequence"/>
</dbReference>
<evidence type="ECO:0000256" key="7">
    <source>
        <dbReference type="ARBA" id="ARBA00022927"/>
    </source>
</evidence>
<keyword evidence="9 10" id="KW-0472">Membrane</keyword>
<accession>A0A9J6RMD4</accession>
<evidence type="ECO:0000313" key="13">
    <source>
        <dbReference type="Proteomes" id="UP001069090"/>
    </source>
</evidence>
<dbReference type="Gene3D" id="3.30.1300.30">
    <property type="entry name" value="GSPII I/J protein-like"/>
    <property type="match status" value="1"/>
</dbReference>
<organism evidence="12 13">
    <name type="scientific">Dasania phycosphaerae</name>
    <dbReference type="NCBI Taxonomy" id="2950436"/>
    <lineage>
        <taxon>Bacteria</taxon>
        <taxon>Pseudomonadati</taxon>
        <taxon>Pseudomonadota</taxon>
        <taxon>Gammaproteobacteria</taxon>
        <taxon>Cellvibrionales</taxon>
        <taxon>Spongiibacteraceae</taxon>
        <taxon>Dasania</taxon>
    </lineage>
</organism>
<dbReference type="SUPFAM" id="SSF54523">
    <property type="entry name" value="Pili subunits"/>
    <property type="match status" value="1"/>
</dbReference>
<dbReference type="RefSeq" id="WP_258331819.1">
    <property type="nucleotide sequence ID" value="NZ_JAPTGG010000008.1"/>
</dbReference>
<evidence type="ECO:0000313" key="12">
    <source>
        <dbReference type="EMBL" id="MCZ0865675.1"/>
    </source>
</evidence>
<dbReference type="EMBL" id="JAPTGG010000008">
    <property type="protein sequence ID" value="MCZ0865675.1"/>
    <property type="molecule type" value="Genomic_DNA"/>
</dbReference>
<evidence type="ECO:0000256" key="4">
    <source>
        <dbReference type="ARBA" id="ARBA00022475"/>
    </source>
</evidence>
<dbReference type="InterPro" id="IPR045584">
    <property type="entry name" value="Pilin-like"/>
</dbReference>
<dbReference type="SUPFAM" id="SSF158544">
    <property type="entry name" value="GspK insert domain-like"/>
    <property type="match status" value="1"/>
</dbReference>
<sequence>MKYLIRHSKTQKKQAGAALIVALLIVFIVASLAVTVSSDFLVMFRRVENQIHGQQAYAYLTGAEGLGRWAVLEGDDNWNYDHRSEAFLQQPIAFANDVAQFTGALSDMQGRININYLQSVSKNGPPSYSIAQERFIRLLQTLDLETPLDVIAAEEIANAVFDWLDVDSDERQPGGAEAFYYSEATPPGRAGNREMQSVSELRWVKGISAEIYQALLPHITVWGNGKININTASEQVLRSLNKPKDLIPLSPLDVATLVEAQSPEDGGYDDISVFTQPPLVDLKIDISDLVVNSEVFLLTTKVLLLEREYALNSIILRANDRATIIARSQQPL</sequence>
<dbReference type="Pfam" id="PF21687">
    <property type="entry name" value="T2SSK_1st"/>
    <property type="match status" value="1"/>
</dbReference>
<gene>
    <name evidence="12" type="primary">gspK</name>
    <name evidence="12" type="ORF">O0V09_10705</name>
</gene>
<dbReference type="NCBIfam" id="NF037980">
    <property type="entry name" value="T2SS_GspK"/>
    <property type="match status" value="1"/>
</dbReference>
<keyword evidence="13" id="KW-1185">Reference proteome</keyword>
<evidence type="ECO:0000256" key="9">
    <source>
        <dbReference type="ARBA" id="ARBA00023136"/>
    </source>
</evidence>
<comment type="subcellular location">
    <subcellularLocation>
        <location evidence="1 10">Cell inner membrane</location>
    </subcellularLocation>
</comment>
<evidence type="ECO:0000259" key="11">
    <source>
        <dbReference type="Pfam" id="PF21687"/>
    </source>
</evidence>
<dbReference type="InterPro" id="IPR049031">
    <property type="entry name" value="T2SSK_SAM-like_1st"/>
</dbReference>
<dbReference type="PANTHER" id="PTHR38831">
    <property type="entry name" value="TYPE II SECRETION SYSTEM PROTEIN K"/>
    <property type="match status" value="1"/>
</dbReference>
<keyword evidence="8" id="KW-1133">Transmembrane helix</keyword>
<name>A0A9J6RMD4_9GAMM</name>
<keyword evidence="6" id="KW-0812">Transmembrane</keyword>
<reference evidence="12 13" key="1">
    <citation type="submission" date="2022-12" db="EMBL/GenBank/DDBJ databases">
        <title>Dasania phycosphaerae sp. nov., isolated from particulate material of the south coast of Korea.</title>
        <authorList>
            <person name="Jiang Y."/>
        </authorList>
    </citation>
    <scope>NUCLEOTIDE SEQUENCE [LARGE SCALE GENOMIC DNA]</scope>
    <source>
        <strain evidence="12 13">GY-19</strain>
    </source>
</reference>
<dbReference type="Gene3D" id="1.10.40.60">
    <property type="entry name" value="EpsJ-like"/>
    <property type="match status" value="2"/>
</dbReference>
<dbReference type="InterPro" id="IPR005628">
    <property type="entry name" value="GspK"/>
</dbReference>
<dbReference type="PIRSF" id="PIRSF002786">
    <property type="entry name" value="XcpX"/>
    <property type="match status" value="1"/>
</dbReference>
<evidence type="ECO:0000256" key="1">
    <source>
        <dbReference type="ARBA" id="ARBA00004533"/>
    </source>
</evidence>